<dbReference type="InterPro" id="IPR014712">
    <property type="entry name" value="ANTH_dom_sf"/>
</dbReference>
<protein>
    <submittedName>
        <fullName evidence="2">Phosphatidylinositol-binding clathrin assembly protein LAP</fullName>
    </submittedName>
</protein>
<organism evidence="2 3">
    <name type="scientific">Fasciola hepatica</name>
    <name type="common">Liver fluke</name>
    <dbReference type="NCBI Taxonomy" id="6192"/>
    <lineage>
        <taxon>Eukaryota</taxon>
        <taxon>Metazoa</taxon>
        <taxon>Spiralia</taxon>
        <taxon>Lophotrochozoa</taxon>
        <taxon>Platyhelminthes</taxon>
        <taxon>Trematoda</taxon>
        <taxon>Digenea</taxon>
        <taxon>Plagiorchiida</taxon>
        <taxon>Echinostomata</taxon>
        <taxon>Echinostomatoidea</taxon>
        <taxon>Fasciolidae</taxon>
        <taxon>Fasciola</taxon>
    </lineage>
</organism>
<dbReference type="SUPFAM" id="SSF89009">
    <property type="entry name" value="GAT-like domain"/>
    <property type="match status" value="1"/>
</dbReference>
<comment type="caution">
    <text evidence="2">The sequence shown here is derived from an EMBL/GenBank/DDBJ whole genome shotgun (WGS) entry which is preliminary data.</text>
</comment>
<dbReference type="GO" id="GO:0005546">
    <property type="term" value="F:phosphatidylinositol-4,5-bisphosphate binding"/>
    <property type="evidence" value="ECO:0007669"/>
    <property type="project" value="TreeGrafter"/>
</dbReference>
<name>A0A4E0RSJ3_FASHE</name>
<dbReference type="PANTHER" id="PTHR22951">
    <property type="entry name" value="CLATHRIN ASSEMBLY PROTEIN"/>
    <property type="match status" value="1"/>
</dbReference>
<dbReference type="Pfam" id="PF07651">
    <property type="entry name" value="ANTH"/>
    <property type="match status" value="1"/>
</dbReference>
<dbReference type="GO" id="GO:0008021">
    <property type="term" value="C:synaptic vesicle"/>
    <property type="evidence" value="ECO:0007669"/>
    <property type="project" value="TreeGrafter"/>
</dbReference>
<dbReference type="GO" id="GO:0072583">
    <property type="term" value="P:clathrin-dependent endocytosis"/>
    <property type="evidence" value="ECO:0007669"/>
    <property type="project" value="InterPro"/>
</dbReference>
<dbReference type="Proteomes" id="UP000230066">
    <property type="component" value="Unassembled WGS sequence"/>
</dbReference>
<dbReference type="InterPro" id="IPR045192">
    <property type="entry name" value="AP180-like"/>
</dbReference>
<gene>
    <name evidence="2" type="ORF">D915_009550</name>
</gene>
<reference evidence="2" key="1">
    <citation type="submission" date="2019-03" db="EMBL/GenBank/DDBJ databases">
        <title>Improved annotation for the trematode Fasciola hepatica.</title>
        <authorList>
            <person name="Choi Y.-J."/>
            <person name="Martin J."/>
            <person name="Mitreva M."/>
        </authorList>
    </citation>
    <scope>NUCLEOTIDE SEQUENCE [LARGE SCALE GENOMIC DNA]</scope>
</reference>
<accession>A0A4E0RSJ3</accession>
<dbReference type="GO" id="GO:0016185">
    <property type="term" value="P:synaptic vesicle budding from presynaptic endocytic zone membrane"/>
    <property type="evidence" value="ECO:0007669"/>
    <property type="project" value="TreeGrafter"/>
</dbReference>
<dbReference type="InterPro" id="IPR011417">
    <property type="entry name" value="ANTH_dom"/>
</dbReference>
<dbReference type="GO" id="GO:0098894">
    <property type="term" value="C:extrinsic component of presynaptic endocytic zone membrane"/>
    <property type="evidence" value="ECO:0007669"/>
    <property type="project" value="TreeGrafter"/>
</dbReference>
<evidence type="ECO:0000313" key="3">
    <source>
        <dbReference type="Proteomes" id="UP000230066"/>
    </source>
</evidence>
<evidence type="ECO:0000259" key="1">
    <source>
        <dbReference type="Pfam" id="PF07651"/>
    </source>
</evidence>
<dbReference type="GO" id="GO:0030136">
    <property type="term" value="C:clathrin-coated vesicle"/>
    <property type="evidence" value="ECO:0007669"/>
    <property type="project" value="InterPro"/>
</dbReference>
<dbReference type="GO" id="GO:0048268">
    <property type="term" value="P:clathrin coat assembly"/>
    <property type="evidence" value="ECO:0007669"/>
    <property type="project" value="InterPro"/>
</dbReference>
<evidence type="ECO:0000313" key="2">
    <source>
        <dbReference type="EMBL" id="THD19762.1"/>
    </source>
</evidence>
<proteinExistence type="predicted"/>
<dbReference type="GO" id="GO:0005905">
    <property type="term" value="C:clathrin-coated pit"/>
    <property type="evidence" value="ECO:0007669"/>
    <property type="project" value="TreeGrafter"/>
</dbReference>
<dbReference type="GO" id="GO:0005545">
    <property type="term" value="F:1-phosphatidylinositol binding"/>
    <property type="evidence" value="ECO:0007669"/>
    <property type="project" value="InterPro"/>
</dbReference>
<dbReference type="PANTHER" id="PTHR22951:SF5">
    <property type="entry name" value="PHOSPHATIDYLINOSITOL-BINDING CLATHRIN ASSEMBLY PROTEIN LAP"/>
    <property type="match status" value="1"/>
</dbReference>
<sequence>MQAHGIGPFIKLYAKYLDGKTLSYRQAAYDLCRVKLWKEEGSIRNMSQSKLGKTLPVVGEQLDALLTSDATYNKLASEVLQVLHPLLYRDPIRLYAACNETMISSIGRYFPCPNEDIVHHWSRTNHLSEAQNL</sequence>
<keyword evidence="3" id="KW-1185">Reference proteome</keyword>
<dbReference type="EMBL" id="JXXN02005651">
    <property type="protein sequence ID" value="THD19762.1"/>
    <property type="molecule type" value="Genomic_DNA"/>
</dbReference>
<dbReference type="GO" id="GO:0032050">
    <property type="term" value="F:clathrin heavy chain binding"/>
    <property type="evidence" value="ECO:0007669"/>
    <property type="project" value="TreeGrafter"/>
</dbReference>
<dbReference type="GO" id="GO:0000149">
    <property type="term" value="F:SNARE binding"/>
    <property type="evidence" value="ECO:0007669"/>
    <property type="project" value="TreeGrafter"/>
</dbReference>
<dbReference type="Gene3D" id="1.20.58.150">
    <property type="entry name" value="ANTH domain"/>
    <property type="match status" value="1"/>
</dbReference>
<feature type="domain" description="AP180 N-terminal homology (ANTH)" evidence="1">
    <location>
        <begin position="3"/>
        <end position="112"/>
    </location>
</feature>
<dbReference type="AlphaFoldDB" id="A0A4E0RSJ3"/>